<gene>
    <name evidence="2" type="ORF">SAMN02745206_00158</name>
</gene>
<sequence>MKKSTYFGNHEEGPRRRNRRLAWLDSPDGLYVILGLSCLLKLALLIVTLDKTPNADGIRYIRAAQELASGNLEGSLRIYPMPVLPALMAGVHLLIPDWALSGRILSSVFIVLAQIPLYKITQGWFGCRAAFFACLAFTLQPFGNEMSTLIYRGPGHLLFFAWALRAMLRALEHPSTTRLAAAFLLSILPAAFRVEGALLIPFFPLSVMGLALKDKRFRGRPVLLSAVWVLVPAAALFHVWHVSPQSLWINRMDDLKRMALEIWHLKFLDQYKIIYEHLRGMESLGPLPTQDQNFGEIARHFLWLIYLIGLIQTVARTLYPVSLIPLAVGLRSARKNLYQGYTLSLWLAYFLLLYIQLIKKDCTGERFVWTCAFLLYPWVGHGISLILAWKPPADFRRLFKWSVVLMLAILPLSKLPKTVEKPDLVSAKAGQWLRQSPCRNLKILGNDYRIPLSAGIPFDYKNRKDAPYWHFDPEDKDYSTVEKLAQRTKRDLILLKFPNKKTAEPPPMSLYRLITTMKDERRVVFVFGTPEAAFLCSPGSEPGR</sequence>
<name>A0A1M4SQF8_9BACT</name>
<feature type="transmembrane region" description="Helical" evidence="1">
    <location>
        <begin position="29"/>
        <end position="49"/>
    </location>
</feature>
<keyword evidence="1" id="KW-1133">Transmembrane helix</keyword>
<organism evidence="2 3">
    <name type="scientific">Desulfacinum infernum DSM 9756</name>
    <dbReference type="NCBI Taxonomy" id="1121391"/>
    <lineage>
        <taxon>Bacteria</taxon>
        <taxon>Pseudomonadati</taxon>
        <taxon>Thermodesulfobacteriota</taxon>
        <taxon>Syntrophobacteria</taxon>
        <taxon>Syntrophobacterales</taxon>
        <taxon>Syntrophobacteraceae</taxon>
        <taxon>Desulfacinum</taxon>
    </lineage>
</organism>
<proteinExistence type="predicted"/>
<keyword evidence="3" id="KW-1185">Reference proteome</keyword>
<keyword evidence="1" id="KW-0472">Membrane</keyword>
<protein>
    <submittedName>
        <fullName evidence="2">Dolichyl-phosphate-mannose-protein mannosyltransferase</fullName>
    </submittedName>
</protein>
<feature type="transmembrane region" description="Helical" evidence="1">
    <location>
        <begin position="223"/>
        <end position="242"/>
    </location>
</feature>
<dbReference type="STRING" id="1121391.SAMN02745206_00158"/>
<dbReference type="EMBL" id="FQVB01000003">
    <property type="protein sequence ID" value="SHE34419.1"/>
    <property type="molecule type" value="Genomic_DNA"/>
</dbReference>
<keyword evidence="1" id="KW-0812">Transmembrane</keyword>
<keyword evidence="2" id="KW-0808">Transferase</keyword>
<dbReference type="Proteomes" id="UP000184076">
    <property type="component" value="Unassembled WGS sequence"/>
</dbReference>
<keyword evidence="2" id="KW-0328">Glycosyltransferase</keyword>
<feature type="transmembrane region" description="Helical" evidence="1">
    <location>
        <begin position="301"/>
        <end position="318"/>
    </location>
</feature>
<feature type="transmembrane region" description="Helical" evidence="1">
    <location>
        <begin position="180"/>
        <end position="203"/>
    </location>
</feature>
<feature type="transmembrane region" description="Helical" evidence="1">
    <location>
        <begin position="367"/>
        <end position="389"/>
    </location>
</feature>
<accession>A0A1M4SQF8</accession>
<evidence type="ECO:0000256" key="1">
    <source>
        <dbReference type="SAM" id="Phobius"/>
    </source>
</evidence>
<evidence type="ECO:0000313" key="3">
    <source>
        <dbReference type="Proteomes" id="UP000184076"/>
    </source>
</evidence>
<feature type="transmembrane region" description="Helical" evidence="1">
    <location>
        <begin position="338"/>
        <end position="355"/>
    </location>
</feature>
<reference evidence="3" key="1">
    <citation type="submission" date="2016-11" db="EMBL/GenBank/DDBJ databases">
        <authorList>
            <person name="Varghese N."/>
            <person name="Submissions S."/>
        </authorList>
    </citation>
    <scope>NUCLEOTIDE SEQUENCE [LARGE SCALE GENOMIC DNA]</scope>
    <source>
        <strain evidence="3">DSM 9756</strain>
    </source>
</reference>
<evidence type="ECO:0000313" key="2">
    <source>
        <dbReference type="EMBL" id="SHE34419.1"/>
    </source>
</evidence>
<dbReference type="GO" id="GO:0016757">
    <property type="term" value="F:glycosyltransferase activity"/>
    <property type="evidence" value="ECO:0007669"/>
    <property type="project" value="UniProtKB-KW"/>
</dbReference>
<dbReference type="AlphaFoldDB" id="A0A1M4SQF8"/>